<proteinExistence type="predicted"/>
<comment type="caution">
    <text evidence="2">The sequence shown here is derived from an EMBL/GenBank/DDBJ whole genome shotgun (WGS) entry which is preliminary data.</text>
</comment>
<dbReference type="AlphaFoldDB" id="A0A0F9NY56"/>
<evidence type="ECO:0000256" key="1">
    <source>
        <dbReference type="SAM" id="MobiDB-lite"/>
    </source>
</evidence>
<organism evidence="2">
    <name type="scientific">marine sediment metagenome</name>
    <dbReference type="NCBI Taxonomy" id="412755"/>
    <lineage>
        <taxon>unclassified sequences</taxon>
        <taxon>metagenomes</taxon>
        <taxon>ecological metagenomes</taxon>
    </lineage>
</organism>
<feature type="region of interest" description="Disordered" evidence="1">
    <location>
        <begin position="1"/>
        <end position="35"/>
    </location>
</feature>
<gene>
    <name evidence="2" type="ORF">LCGC14_0894900</name>
</gene>
<protein>
    <submittedName>
        <fullName evidence="2">Uncharacterized protein</fullName>
    </submittedName>
</protein>
<evidence type="ECO:0000313" key="2">
    <source>
        <dbReference type="EMBL" id="KKN24420.1"/>
    </source>
</evidence>
<accession>A0A0F9NY56</accession>
<sequence>MEERVYYADQRYERAAPSGRPKEHLSKEDRRERELARKRDWWNKNRGKG</sequence>
<name>A0A0F9NY56_9ZZZZ</name>
<dbReference type="EMBL" id="LAZR01002883">
    <property type="protein sequence ID" value="KKN24420.1"/>
    <property type="molecule type" value="Genomic_DNA"/>
</dbReference>
<reference evidence="2" key="1">
    <citation type="journal article" date="2015" name="Nature">
        <title>Complex archaea that bridge the gap between prokaryotes and eukaryotes.</title>
        <authorList>
            <person name="Spang A."/>
            <person name="Saw J.H."/>
            <person name="Jorgensen S.L."/>
            <person name="Zaremba-Niedzwiedzka K."/>
            <person name="Martijn J."/>
            <person name="Lind A.E."/>
            <person name="van Eijk R."/>
            <person name="Schleper C."/>
            <person name="Guy L."/>
            <person name="Ettema T.J."/>
        </authorList>
    </citation>
    <scope>NUCLEOTIDE SEQUENCE</scope>
</reference>